<keyword evidence="3" id="KW-0812">Transmembrane</keyword>
<dbReference type="CDD" id="cd00038">
    <property type="entry name" value="CAP_ED"/>
    <property type="match status" value="2"/>
</dbReference>
<sequence length="956" mass="107886">MRPTTSYRSSGLLDFKPCRRSPLSDDEGDRYFAGERRHKRSREHPSTCLDAKFDSSSDENSAKRHRRQRSYAYFESSEEEDYTQITSIPPELLNRLKSFALFENAPKSFLTALGRSLKPVQYCPQEYIVKAGEQAKSMYWILRGTVGVTSTDGEALYAELAAGSFFGEIGILFNRPRTATVVARTKVLLGVLTKGALGVVLSDYPTIERLIRDEGQERLAMQRKRKQKGKPSTNFLFQRRENLQVPSKYNNDSITAFENEPSPGPVLPPTSDANTPVLKTLDPFDPSQIYIEQPSTILTGSIDNSISVREFLKGLPIFKSLPLDVFHELALKVEIKIFEPMEYIFKKGDAGRDIYFVVFGEVEVLDAENASHIVVARLGSGKYFGEMSFLSSLRDDLPSSTTENRSADVRAVSESEVLVVKGNILEDLCKCYPVVAEDMKYTAWERLKRNDSVGEMIHSTDITTGDRTYAFSLIGDNREKLISHSISWNHETYESEPPSSLDSVMTPSYLDSVSTAGSQDLARMDNPPSPPLVSDRLLKPEQTTIQWNVPSLNPVSGSLYRFGNSLRPTFHYIPHDHRLRLLNINNSQRRSSLLSSGPFPDSIFMKIFKYLDLPDLMRFATVCKKWKQLLYLGPELIKTLDLTPWKRDLSDNALIQITNFVGPRPEEINVSSCFHITDAGFSYMINEIGIRGCIKKLHMSNNWNISAMSIMDLSIVARELDLIDFSNCPKVRDDVIERLITPQGSKYGCPNLQTLNLSYCKYLTDRTMCQIAKNASQQLTSLNLTRCTTITDGGFMFWSQTRFSNLRVLVLRDCTFLSDAAISHLSVACPNLEELDLTFCCVLTDKSLAMLCLNCRYLRSLNLSFCGSAVSDNSLAFLARLACLEILFLRGCIRVTRQGVDKILSNLQNLKFLDLSQCPRVDTYQGKDVEPFEKQPGSRNAYLQISPCRRIIQVSL</sequence>
<dbReference type="InterPro" id="IPR014710">
    <property type="entry name" value="RmlC-like_jellyroll"/>
</dbReference>
<evidence type="ECO:0000256" key="7">
    <source>
        <dbReference type="ARBA" id="ARBA00023286"/>
    </source>
</evidence>
<dbReference type="Gene3D" id="3.80.10.10">
    <property type="entry name" value="Ribonuclease Inhibitor"/>
    <property type="match status" value="3"/>
</dbReference>
<dbReference type="EMBL" id="JAHLUN010000004">
    <property type="protein sequence ID" value="KAG7766757.1"/>
    <property type="molecule type" value="Genomic_DNA"/>
</dbReference>
<dbReference type="PANTHER" id="PTHR45638">
    <property type="entry name" value="CYCLIC NUCLEOTIDE-GATED CATION CHANNEL SUBUNIT A"/>
    <property type="match status" value="1"/>
</dbReference>
<keyword evidence="5" id="KW-0406">Ion transport</keyword>
<evidence type="ECO:0000256" key="4">
    <source>
        <dbReference type="ARBA" id="ARBA00022989"/>
    </source>
</evidence>
<evidence type="ECO:0000259" key="11">
    <source>
        <dbReference type="PROSITE" id="PS50181"/>
    </source>
</evidence>
<dbReference type="InterPro" id="IPR006553">
    <property type="entry name" value="Leu-rich_rpt_Cys-con_subtyp"/>
</dbReference>
<accession>A0ABQ7RJJ1</accession>
<organism evidence="12 13">
    <name type="scientific">Ogataea haglerorum</name>
    <dbReference type="NCBI Taxonomy" id="1937702"/>
    <lineage>
        <taxon>Eukaryota</taxon>
        <taxon>Fungi</taxon>
        <taxon>Dikarya</taxon>
        <taxon>Ascomycota</taxon>
        <taxon>Saccharomycotina</taxon>
        <taxon>Pichiomycetes</taxon>
        <taxon>Pichiales</taxon>
        <taxon>Pichiaceae</taxon>
        <taxon>Ogataea</taxon>
    </lineage>
</organism>
<evidence type="ECO:0000256" key="6">
    <source>
        <dbReference type="ARBA" id="ARBA00023136"/>
    </source>
</evidence>
<proteinExistence type="predicted"/>
<protein>
    <submittedName>
        <fullName evidence="12">Uncharacterized protein</fullName>
    </submittedName>
</protein>
<dbReference type="InterPro" id="IPR057207">
    <property type="entry name" value="FBXL15_LRR"/>
</dbReference>
<dbReference type="PROSITE" id="PS00889">
    <property type="entry name" value="CNMP_BINDING_2"/>
    <property type="match status" value="1"/>
</dbReference>
<evidence type="ECO:0000256" key="1">
    <source>
        <dbReference type="ARBA" id="ARBA00004141"/>
    </source>
</evidence>
<dbReference type="InterPro" id="IPR036047">
    <property type="entry name" value="F-box-like_dom_sf"/>
</dbReference>
<feature type="region of interest" description="Disordered" evidence="9">
    <location>
        <begin position="253"/>
        <end position="278"/>
    </location>
</feature>
<keyword evidence="2" id="KW-0813">Transport</keyword>
<dbReference type="SMART" id="SM00100">
    <property type="entry name" value="cNMP"/>
    <property type="match status" value="2"/>
</dbReference>
<keyword evidence="13" id="KW-1185">Reference proteome</keyword>
<dbReference type="InterPro" id="IPR050866">
    <property type="entry name" value="CNG_cation_channel"/>
</dbReference>
<evidence type="ECO:0000313" key="12">
    <source>
        <dbReference type="EMBL" id="KAG7766757.1"/>
    </source>
</evidence>
<dbReference type="Pfam" id="PF12937">
    <property type="entry name" value="F-box-like"/>
    <property type="match status" value="1"/>
</dbReference>
<dbReference type="Proteomes" id="UP000697297">
    <property type="component" value="Unassembled WGS sequence"/>
</dbReference>
<feature type="region of interest" description="Disordered" evidence="9">
    <location>
        <begin position="1"/>
        <end position="70"/>
    </location>
</feature>
<dbReference type="SUPFAM" id="SSF51206">
    <property type="entry name" value="cAMP-binding domain-like"/>
    <property type="match status" value="2"/>
</dbReference>
<dbReference type="SMART" id="SM00256">
    <property type="entry name" value="FBOX"/>
    <property type="match status" value="1"/>
</dbReference>
<dbReference type="InterPro" id="IPR000595">
    <property type="entry name" value="cNMP-bd_dom"/>
</dbReference>
<keyword evidence="8" id="KW-0407">Ion channel</keyword>
<feature type="domain" description="Cyclic nucleotide-binding" evidence="10">
    <location>
        <begin position="101"/>
        <end position="218"/>
    </location>
</feature>
<dbReference type="PROSITE" id="PS50181">
    <property type="entry name" value="FBOX"/>
    <property type="match status" value="1"/>
</dbReference>
<dbReference type="PROSITE" id="PS50042">
    <property type="entry name" value="CNMP_BINDING_3"/>
    <property type="match status" value="2"/>
</dbReference>
<dbReference type="InterPro" id="IPR018490">
    <property type="entry name" value="cNMP-bd_dom_sf"/>
</dbReference>
<dbReference type="InterPro" id="IPR001810">
    <property type="entry name" value="F-box_dom"/>
</dbReference>
<evidence type="ECO:0000256" key="3">
    <source>
        <dbReference type="ARBA" id="ARBA00022692"/>
    </source>
</evidence>
<dbReference type="InterPro" id="IPR018488">
    <property type="entry name" value="cNMP-bd_CS"/>
</dbReference>
<dbReference type="SMART" id="SM00367">
    <property type="entry name" value="LRR_CC"/>
    <property type="match status" value="7"/>
</dbReference>
<comment type="subcellular location">
    <subcellularLocation>
        <location evidence="1">Membrane</location>
        <topology evidence="1">Multi-pass membrane protein</topology>
    </subcellularLocation>
</comment>
<keyword evidence="6" id="KW-0472">Membrane</keyword>
<dbReference type="PANTHER" id="PTHR45638:SF24">
    <property type="entry name" value="CYCLIC NUCLEOTIDE-BINDING DOMAIN PROTEIN (AFU_ORTHOLOGUE AFUA_2G03170)"/>
    <property type="match status" value="1"/>
</dbReference>
<evidence type="ECO:0000256" key="5">
    <source>
        <dbReference type="ARBA" id="ARBA00023065"/>
    </source>
</evidence>
<keyword evidence="7" id="KW-1071">Ligand-gated ion channel</keyword>
<dbReference type="CDD" id="cd09917">
    <property type="entry name" value="F-box_SF"/>
    <property type="match status" value="1"/>
</dbReference>
<dbReference type="Pfam" id="PF25372">
    <property type="entry name" value="DUF7885"/>
    <property type="match status" value="2"/>
</dbReference>
<dbReference type="SUPFAM" id="SSF52047">
    <property type="entry name" value="RNI-like"/>
    <property type="match status" value="1"/>
</dbReference>
<evidence type="ECO:0000256" key="9">
    <source>
        <dbReference type="SAM" id="MobiDB-lite"/>
    </source>
</evidence>
<feature type="domain" description="F-box" evidence="11">
    <location>
        <begin position="593"/>
        <end position="640"/>
    </location>
</feature>
<keyword evidence="4" id="KW-1133">Transmembrane helix</keyword>
<dbReference type="Gene3D" id="2.60.120.10">
    <property type="entry name" value="Jelly Rolls"/>
    <property type="match status" value="2"/>
</dbReference>
<dbReference type="SUPFAM" id="SSF81383">
    <property type="entry name" value="F-box domain"/>
    <property type="match status" value="1"/>
</dbReference>
<evidence type="ECO:0000313" key="13">
    <source>
        <dbReference type="Proteomes" id="UP000697297"/>
    </source>
</evidence>
<evidence type="ECO:0000259" key="10">
    <source>
        <dbReference type="PROSITE" id="PS50042"/>
    </source>
</evidence>
<dbReference type="Gene3D" id="1.20.1280.50">
    <property type="match status" value="1"/>
</dbReference>
<name>A0ABQ7RJJ1_9ASCO</name>
<reference evidence="12 13" key="1">
    <citation type="journal article" date="2021" name="G3 (Bethesda)">
        <title>Genomic diversity, chromosomal rearrangements, and interspecies hybridization in the ogataea polymorpha species complex.</title>
        <authorList>
            <person name="Hanson S.J."/>
            <person name="Cinneide E.O."/>
            <person name="Salzberg L.I."/>
            <person name="Wolfe K.H."/>
            <person name="McGowan J."/>
            <person name="Fitzpatrick D.A."/>
            <person name="Matlin K."/>
        </authorList>
    </citation>
    <scope>NUCLEOTIDE SEQUENCE [LARGE SCALE GENOMIC DNA]</scope>
    <source>
        <strain evidence="12">81-436-3</strain>
    </source>
</reference>
<comment type="caution">
    <text evidence="12">The sequence shown here is derived from an EMBL/GenBank/DDBJ whole genome shotgun (WGS) entry which is preliminary data.</text>
</comment>
<gene>
    <name evidence="12" type="ORF">KL946_001945</name>
</gene>
<evidence type="ECO:0000256" key="8">
    <source>
        <dbReference type="ARBA" id="ARBA00023303"/>
    </source>
</evidence>
<dbReference type="Pfam" id="PF00027">
    <property type="entry name" value="cNMP_binding"/>
    <property type="match status" value="2"/>
</dbReference>
<evidence type="ECO:0000256" key="2">
    <source>
        <dbReference type="ARBA" id="ARBA00022448"/>
    </source>
</evidence>
<feature type="domain" description="Cyclic nucleotide-binding" evidence="10">
    <location>
        <begin position="317"/>
        <end position="428"/>
    </location>
</feature>
<dbReference type="InterPro" id="IPR032675">
    <property type="entry name" value="LRR_dom_sf"/>
</dbReference>